<dbReference type="AlphaFoldDB" id="A0A6A6EP22"/>
<keyword evidence="3" id="KW-1185">Reference proteome</keyword>
<evidence type="ECO:0000256" key="1">
    <source>
        <dbReference type="SAM" id="MobiDB-lite"/>
    </source>
</evidence>
<dbReference type="EMBL" id="ML994612">
    <property type="protein sequence ID" value="KAF2193937.1"/>
    <property type="molecule type" value="Genomic_DNA"/>
</dbReference>
<protein>
    <submittedName>
        <fullName evidence="2">Uncharacterized protein</fullName>
    </submittedName>
</protein>
<name>A0A6A6EP22_9PEZI</name>
<dbReference type="Proteomes" id="UP000800200">
    <property type="component" value="Unassembled WGS sequence"/>
</dbReference>
<sequence>MRMNKQLYSTAFSILWSDFTKPPSPIPRTIIQWSAIHIIVTITDKNREKTQEAGTWASAGPLCNPIYLIPLLSPDGGGDGGGGGFSKPKPPPVAPPGIGKLTRGPGSPGIPTSKMMGKSTKSSTSSSSSSSCSSSAIPVCTGLVQIFTQPDAATAATQTSTACTTITTCSIGTTTLQTSVVSACIRITRAPFPISAVPLKTSTLPAMTTMPPHGPNISKSSNIWMYRHPSPFSNPHTHLAKPPSSSYHTLKANSHRNTTIKPEESRPVTGTSTSCNCGALMIDTNTTTISGGWYLGCVTREPWVTVSTSVLPPPPSAPPPPPNPCKPSHDNYFGGFTGFIVQVRGPILTTCICENQEFGCRSWFAFVGRQSVHMTLQQNRFLIIGSGR</sequence>
<feature type="compositionally biased region" description="Low complexity" evidence="1">
    <location>
        <begin position="112"/>
        <end position="133"/>
    </location>
</feature>
<accession>A0A6A6EP22</accession>
<evidence type="ECO:0000313" key="2">
    <source>
        <dbReference type="EMBL" id="KAF2193937.1"/>
    </source>
</evidence>
<evidence type="ECO:0000313" key="3">
    <source>
        <dbReference type="Proteomes" id="UP000800200"/>
    </source>
</evidence>
<gene>
    <name evidence="2" type="ORF">K469DRAFT_689020</name>
</gene>
<feature type="region of interest" description="Disordered" evidence="1">
    <location>
        <begin position="78"/>
        <end position="133"/>
    </location>
</feature>
<organism evidence="2 3">
    <name type="scientific">Zopfia rhizophila CBS 207.26</name>
    <dbReference type="NCBI Taxonomy" id="1314779"/>
    <lineage>
        <taxon>Eukaryota</taxon>
        <taxon>Fungi</taxon>
        <taxon>Dikarya</taxon>
        <taxon>Ascomycota</taxon>
        <taxon>Pezizomycotina</taxon>
        <taxon>Dothideomycetes</taxon>
        <taxon>Dothideomycetes incertae sedis</taxon>
        <taxon>Zopfiaceae</taxon>
        <taxon>Zopfia</taxon>
    </lineage>
</organism>
<reference evidence="2" key="1">
    <citation type="journal article" date="2020" name="Stud. Mycol.">
        <title>101 Dothideomycetes genomes: a test case for predicting lifestyles and emergence of pathogens.</title>
        <authorList>
            <person name="Haridas S."/>
            <person name="Albert R."/>
            <person name="Binder M."/>
            <person name="Bloem J."/>
            <person name="Labutti K."/>
            <person name="Salamov A."/>
            <person name="Andreopoulos B."/>
            <person name="Baker S."/>
            <person name="Barry K."/>
            <person name="Bills G."/>
            <person name="Bluhm B."/>
            <person name="Cannon C."/>
            <person name="Castanera R."/>
            <person name="Culley D."/>
            <person name="Daum C."/>
            <person name="Ezra D."/>
            <person name="Gonzalez J."/>
            <person name="Henrissat B."/>
            <person name="Kuo A."/>
            <person name="Liang C."/>
            <person name="Lipzen A."/>
            <person name="Lutzoni F."/>
            <person name="Magnuson J."/>
            <person name="Mondo S."/>
            <person name="Nolan M."/>
            <person name="Ohm R."/>
            <person name="Pangilinan J."/>
            <person name="Park H.-J."/>
            <person name="Ramirez L."/>
            <person name="Alfaro M."/>
            <person name="Sun H."/>
            <person name="Tritt A."/>
            <person name="Yoshinaga Y."/>
            <person name="Zwiers L.-H."/>
            <person name="Turgeon B."/>
            <person name="Goodwin S."/>
            <person name="Spatafora J."/>
            <person name="Crous P."/>
            <person name="Grigoriev I."/>
        </authorList>
    </citation>
    <scope>NUCLEOTIDE SEQUENCE</scope>
    <source>
        <strain evidence="2">CBS 207.26</strain>
    </source>
</reference>
<proteinExistence type="predicted"/>